<evidence type="ECO:0000259" key="1">
    <source>
        <dbReference type="Pfam" id="PF03478"/>
    </source>
</evidence>
<name>A0AAU9N584_9ASTR</name>
<organism evidence="2 3">
    <name type="scientific">Lactuca virosa</name>
    <dbReference type="NCBI Taxonomy" id="75947"/>
    <lineage>
        <taxon>Eukaryota</taxon>
        <taxon>Viridiplantae</taxon>
        <taxon>Streptophyta</taxon>
        <taxon>Embryophyta</taxon>
        <taxon>Tracheophyta</taxon>
        <taxon>Spermatophyta</taxon>
        <taxon>Magnoliopsida</taxon>
        <taxon>eudicotyledons</taxon>
        <taxon>Gunneridae</taxon>
        <taxon>Pentapetalae</taxon>
        <taxon>asterids</taxon>
        <taxon>campanulids</taxon>
        <taxon>Asterales</taxon>
        <taxon>Asteraceae</taxon>
        <taxon>Cichorioideae</taxon>
        <taxon>Cichorieae</taxon>
        <taxon>Lactucinae</taxon>
        <taxon>Lactuca</taxon>
    </lineage>
</organism>
<sequence>MTRSQNHDDASSNNKRIMKSVCKSWRSLSLSNKNMFIASKPPMLMRISTRANEKECFLEDFEERKFKTIIPHSEGRTYFGLTCGYLIFYGRDTKDFWLVNPITSHELHFPNFPSYLNCYGLSFSAILVFSSSISRYVFLILKRFTYQIWFSIEGKGDWNDVPSTLRIRDIHAFKGKIYALPYAHSGSIRWEVRDLFEMRLDPEPKLTLLKAHNFLLLESYHPKFVSSGENLYVMETRSKYSWYKVHELDFGEMKWVPFEDTSEEYEFFISDLEPSAAVKQESWVDTQSRYMRYDVTDNSEKGRLFITNQWYFPHQCLNVDRVHEL</sequence>
<comment type="caution">
    <text evidence="2">The sequence shown here is derived from an EMBL/GenBank/DDBJ whole genome shotgun (WGS) entry which is preliminary data.</text>
</comment>
<gene>
    <name evidence="2" type="ORF">LVIROSA_LOCUS20888</name>
</gene>
<evidence type="ECO:0000313" key="3">
    <source>
        <dbReference type="Proteomes" id="UP001157418"/>
    </source>
</evidence>
<dbReference type="InterPro" id="IPR005174">
    <property type="entry name" value="KIB1-4_b-propeller"/>
</dbReference>
<dbReference type="EMBL" id="CAKMRJ010003471">
    <property type="protein sequence ID" value="CAH1434365.1"/>
    <property type="molecule type" value="Genomic_DNA"/>
</dbReference>
<evidence type="ECO:0000313" key="2">
    <source>
        <dbReference type="EMBL" id="CAH1434365.1"/>
    </source>
</evidence>
<feature type="domain" description="KIB1-4 beta-propeller" evidence="1">
    <location>
        <begin position="66"/>
        <end position="270"/>
    </location>
</feature>
<keyword evidence="3" id="KW-1185">Reference proteome</keyword>
<dbReference type="Proteomes" id="UP001157418">
    <property type="component" value="Unassembled WGS sequence"/>
</dbReference>
<proteinExistence type="predicted"/>
<protein>
    <recommendedName>
        <fullName evidence="1">KIB1-4 beta-propeller domain-containing protein</fullName>
    </recommendedName>
</protein>
<dbReference type="Pfam" id="PF03478">
    <property type="entry name" value="Beta-prop_KIB1-4"/>
    <property type="match status" value="1"/>
</dbReference>
<reference evidence="2 3" key="1">
    <citation type="submission" date="2022-01" db="EMBL/GenBank/DDBJ databases">
        <authorList>
            <person name="Xiong W."/>
            <person name="Schranz E."/>
        </authorList>
    </citation>
    <scope>NUCLEOTIDE SEQUENCE [LARGE SCALE GENOMIC DNA]</scope>
</reference>
<dbReference type="AlphaFoldDB" id="A0AAU9N584"/>
<dbReference type="PANTHER" id="PTHR45463">
    <property type="entry name" value="OS09G0392200 PROTEIN"/>
    <property type="match status" value="1"/>
</dbReference>
<accession>A0AAU9N584</accession>
<dbReference type="PANTHER" id="PTHR45463:SF8">
    <property type="entry name" value="OS09G0392200 PROTEIN"/>
    <property type="match status" value="1"/>
</dbReference>